<proteinExistence type="predicted"/>
<organism evidence="1 2">
    <name type="scientific">Saccharothrix hoggarensis</name>
    <dbReference type="NCBI Taxonomy" id="913853"/>
    <lineage>
        <taxon>Bacteria</taxon>
        <taxon>Bacillati</taxon>
        <taxon>Actinomycetota</taxon>
        <taxon>Actinomycetes</taxon>
        <taxon>Pseudonocardiales</taxon>
        <taxon>Pseudonocardiaceae</taxon>
        <taxon>Saccharothrix</taxon>
    </lineage>
</organism>
<evidence type="ECO:0000313" key="1">
    <source>
        <dbReference type="EMBL" id="MFD1146463.1"/>
    </source>
</evidence>
<protein>
    <submittedName>
        <fullName evidence="1">Uncharacterized protein</fullName>
    </submittedName>
</protein>
<dbReference type="Proteomes" id="UP001597168">
    <property type="component" value="Unassembled WGS sequence"/>
</dbReference>
<dbReference type="SUPFAM" id="SSF89372">
    <property type="entry name" value="Fucose-specific lectin"/>
    <property type="match status" value="1"/>
</dbReference>
<dbReference type="RefSeq" id="WP_380720254.1">
    <property type="nucleotide sequence ID" value="NZ_JBHTLK010000013.1"/>
</dbReference>
<reference evidence="2" key="1">
    <citation type="journal article" date="2019" name="Int. J. Syst. Evol. Microbiol.">
        <title>The Global Catalogue of Microorganisms (GCM) 10K type strain sequencing project: providing services to taxonomists for standard genome sequencing and annotation.</title>
        <authorList>
            <consortium name="The Broad Institute Genomics Platform"/>
            <consortium name="The Broad Institute Genome Sequencing Center for Infectious Disease"/>
            <person name="Wu L."/>
            <person name="Ma J."/>
        </authorList>
    </citation>
    <scope>NUCLEOTIDE SEQUENCE [LARGE SCALE GENOMIC DNA]</scope>
    <source>
        <strain evidence="2">CCUG 60214</strain>
    </source>
</reference>
<name>A0ABW3QMZ2_9PSEU</name>
<comment type="caution">
    <text evidence="1">The sequence shown here is derived from an EMBL/GenBank/DDBJ whole genome shotgun (WGS) entry which is preliminary data.</text>
</comment>
<evidence type="ECO:0000313" key="2">
    <source>
        <dbReference type="Proteomes" id="UP001597168"/>
    </source>
</evidence>
<dbReference type="EMBL" id="JBHTLK010000013">
    <property type="protein sequence ID" value="MFD1146463.1"/>
    <property type="molecule type" value="Genomic_DNA"/>
</dbReference>
<sequence>MTAMRLFRDDIGGVESAVQGLTMGRRCRRGSVRPGHRGESMLRIMVAIATAVLASALVAPVASAAPAVTPLDHGTSSRTFGPEVGTTGVQSEQTTCSGTINGRAANWICEYGVTYAVWPSGRGHNFLIGTNYAVYNQIQYDNGTWSAWASLGGTARSGVYAVTTASSITVEVIGTDGNWWCRTLPYGGSWGAWRRC</sequence>
<accession>A0ABW3QMZ2</accession>
<gene>
    <name evidence="1" type="ORF">ACFQ3T_04935</name>
</gene>
<keyword evidence="2" id="KW-1185">Reference proteome</keyword>